<protein>
    <submittedName>
        <fullName evidence="2">Putative inner membrane protein</fullName>
    </submittedName>
</protein>
<feature type="transmembrane region" description="Helical" evidence="1">
    <location>
        <begin position="48"/>
        <end position="73"/>
    </location>
</feature>
<proteinExistence type="predicted"/>
<keyword evidence="1" id="KW-0812">Transmembrane</keyword>
<keyword evidence="1" id="KW-1133">Transmembrane helix</keyword>
<name>D3UFX2_HELM1</name>
<dbReference type="AlphaFoldDB" id="D3UFX2"/>
<dbReference type="EMBL" id="FN555004">
    <property type="protein sequence ID" value="CBG39393.1"/>
    <property type="molecule type" value="Genomic_DNA"/>
</dbReference>
<feature type="transmembrane region" description="Helical" evidence="1">
    <location>
        <begin position="118"/>
        <end position="137"/>
    </location>
</feature>
<reference evidence="2 3" key="1">
    <citation type="journal article" date="2010" name="BMC Genomics">
        <title>Comparative genomics and proteomics of Helicobacter mustelae, an ulcerogenic and carcinogenic gastric pathogen.</title>
        <authorList>
            <person name="O'Toole P.W."/>
            <person name="Snelling W.J."/>
            <person name="Canchaya C."/>
            <person name="Forde B.M."/>
            <person name="Hardie K.R."/>
            <person name="Josenhans C."/>
            <person name="Graham R.L.J."/>
            <person name="McMullan G."/>
            <person name="Parkhill J."/>
            <person name="Belda E."/>
            <person name="Bentley S.D."/>
        </authorList>
    </citation>
    <scope>NUCLEOTIDE SEQUENCE [LARGE SCALE GENOMIC DNA]</scope>
    <source>
        <strain evidence="3">ATCC 43772 / LMG 18044 / NCTC 12198 / 12198</strain>
    </source>
</reference>
<keyword evidence="3" id="KW-1185">Reference proteome</keyword>
<sequence length="139" mass="16476">MDDNLTLQAIEQLRSYHKFFALLLAGIYLMDFGILWTQKNYATLNKRLWFFMPLIFCLLAIIFLLGISLWAMMGFVFEGRIFEMCAVWVVFLSLEIMRSKILKRSRISLAGMKKYVRFCKIYYGCGFGIFVVLFMLWSR</sequence>
<evidence type="ECO:0000313" key="2">
    <source>
        <dbReference type="EMBL" id="CBG39393.1"/>
    </source>
</evidence>
<feature type="transmembrane region" description="Helical" evidence="1">
    <location>
        <begin position="16"/>
        <end position="36"/>
    </location>
</feature>
<accession>D3UFX2</accession>
<dbReference type="STRING" id="679897.HMU01310"/>
<feature type="transmembrane region" description="Helical" evidence="1">
    <location>
        <begin position="79"/>
        <end position="97"/>
    </location>
</feature>
<dbReference type="RefSeq" id="WP_013022488.1">
    <property type="nucleotide sequence ID" value="NC_013949.1"/>
</dbReference>
<gene>
    <name evidence="2" type="ordered locus">HMU01310</name>
</gene>
<dbReference type="KEGG" id="hms:HMU01310"/>
<organism evidence="2 3">
    <name type="scientific">Helicobacter mustelae (strain ATCC 43772 / CCUG 25715 / CIP 103759 / LMG 18044 / NCTC 12198 / R85-136P)</name>
    <name type="common">Campylobacter mustelae</name>
    <dbReference type="NCBI Taxonomy" id="679897"/>
    <lineage>
        <taxon>Bacteria</taxon>
        <taxon>Pseudomonadati</taxon>
        <taxon>Campylobacterota</taxon>
        <taxon>Epsilonproteobacteria</taxon>
        <taxon>Campylobacterales</taxon>
        <taxon>Helicobacteraceae</taxon>
        <taxon>Helicobacter</taxon>
    </lineage>
</organism>
<evidence type="ECO:0000313" key="3">
    <source>
        <dbReference type="Proteomes" id="UP000001522"/>
    </source>
</evidence>
<dbReference type="HOGENOM" id="CLU_148581_0_0_7"/>
<keyword evidence="1" id="KW-0472">Membrane</keyword>
<dbReference type="Proteomes" id="UP000001522">
    <property type="component" value="Chromosome"/>
</dbReference>
<evidence type="ECO:0000256" key="1">
    <source>
        <dbReference type="SAM" id="Phobius"/>
    </source>
</evidence>